<dbReference type="AlphaFoldDB" id="A0A7H8QIT1"/>
<dbReference type="RefSeq" id="XP_035339985.1">
    <property type="nucleotide sequence ID" value="XM_035484092.1"/>
</dbReference>
<dbReference type="PRINTS" id="PR00385">
    <property type="entry name" value="P450"/>
</dbReference>
<sequence>MAPITVGILLALAAYSIFRLITTSLTPKKVPKGLHDVSLVGAGAQMGTIPQRQLQKWASEHGELFKVRLGREEWIYVNSPAAVKEIFDKQSQNSSSRAPSPVVSDILSGGMRFLLMPYSPEWRKLRATVHKLLTPKSSNTFMPSQLFEAKQLLWDILTDNENQENFYMHIRRYTTSVVMTSTYGRRVAVWDCEDIREIYGLMQDFSEAAQPGKHIAETFPFLAKIPSWMQWWRKSALQSFQRQAAIWMKYWTRLKTQMDSNLAPECFVKQFIETDYKKSGISELQASFVAGTMIEAGSETTSSALNSCVKYFAAYPEAQAKAYDELRRVVGESRVPAFEDEQDLPYIRACVKEVLRIRPVTNIGSPHYTTADIVYKDYFIPKHSVVSVNQYALHFDPNRYKDPEAFIPDRYLNHPHKAGVYASHPDPYERDHFDFGAGRRICPGMHLAENSLFITIACIIWAFKILPPLENGKVGTVDVSDAAYEEGVNTLPKPSKLRFVPHSSAVENTLKKEWQKARTEGYMLGNIKVDAEGMVAGSK</sequence>
<name>A0A7H8QIT1_TALRU</name>
<dbReference type="GO" id="GO:0004497">
    <property type="term" value="F:monooxygenase activity"/>
    <property type="evidence" value="ECO:0007669"/>
    <property type="project" value="UniProtKB-KW"/>
</dbReference>
<reference evidence="8" key="1">
    <citation type="submission" date="2020-06" db="EMBL/GenBank/DDBJ databases">
        <title>A chromosome-scale genome assembly of Talaromyces rugulosus W13939.</title>
        <authorList>
            <person name="Wang B."/>
            <person name="Guo L."/>
            <person name="Ye K."/>
            <person name="Wang L."/>
        </authorList>
    </citation>
    <scope>NUCLEOTIDE SEQUENCE [LARGE SCALE GENOMIC DNA]</scope>
    <source>
        <strain evidence="8">W13939</strain>
    </source>
</reference>
<dbReference type="GeneID" id="55988399"/>
<proteinExistence type="inferred from homology"/>
<comment type="similarity">
    <text evidence="1 6">Belongs to the cytochrome P450 family.</text>
</comment>
<dbReference type="GO" id="GO:0016705">
    <property type="term" value="F:oxidoreductase activity, acting on paired donors, with incorporation or reduction of molecular oxygen"/>
    <property type="evidence" value="ECO:0007669"/>
    <property type="project" value="InterPro"/>
</dbReference>
<dbReference type="PANTHER" id="PTHR46300:SF11">
    <property type="entry name" value="OXIDOREDUCTASE, PUTATIVE-RELATED"/>
    <property type="match status" value="1"/>
</dbReference>
<organism evidence="7 8">
    <name type="scientific">Talaromyces rugulosus</name>
    <name type="common">Penicillium rugulosum</name>
    <dbReference type="NCBI Taxonomy" id="121627"/>
    <lineage>
        <taxon>Eukaryota</taxon>
        <taxon>Fungi</taxon>
        <taxon>Dikarya</taxon>
        <taxon>Ascomycota</taxon>
        <taxon>Pezizomycotina</taxon>
        <taxon>Eurotiomycetes</taxon>
        <taxon>Eurotiomycetidae</taxon>
        <taxon>Eurotiales</taxon>
        <taxon>Trichocomaceae</taxon>
        <taxon>Talaromyces</taxon>
        <taxon>Talaromyces sect. Islandici</taxon>
    </lineage>
</organism>
<dbReference type="Gene3D" id="1.10.630.10">
    <property type="entry name" value="Cytochrome P450"/>
    <property type="match status" value="1"/>
</dbReference>
<evidence type="ECO:0008006" key="9">
    <source>
        <dbReference type="Google" id="ProtNLM"/>
    </source>
</evidence>
<keyword evidence="6" id="KW-0503">Monooxygenase</keyword>
<dbReference type="InterPro" id="IPR036396">
    <property type="entry name" value="Cyt_P450_sf"/>
</dbReference>
<dbReference type="GO" id="GO:0005506">
    <property type="term" value="F:iron ion binding"/>
    <property type="evidence" value="ECO:0007669"/>
    <property type="project" value="InterPro"/>
</dbReference>
<dbReference type="EMBL" id="CP055898">
    <property type="protein sequence ID" value="QKX53806.1"/>
    <property type="molecule type" value="Genomic_DNA"/>
</dbReference>
<dbReference type="PROSITE" id="PS00086">
    <property type="entry name" value="CYTOCHROME_P450"/>
    <property type="match status" value="1"/>
</dbReference>
<dbReference type="GO" id="GO:0020037">
    <property type="term" value="F:heme binding"/>
    <property type="evidence" value="ECO:0007669"/>
    <property type="project" value="InterPro"/>
</dbReference>
<dbReference type="InterPro" id="IPR001128">
    <property type="entry name" value="Cyt_P450"/>
</dbReference>
<evidence type="ECO:0000256" key="3">
    <source>
        <dbReference type="ARBA" id="ARBA00023002"/>
    </source>
</evidence>
<gene>
    <name evidence="7" type="ORF">TRUGW13939_00886</name>
</gene>
<keyword evidence="3 6" id="KW-0560">Oxidoreductase</keyword>
<dbReference type="KEGG" id="trg:TRUGW13939_00886"/>
<dbReference type="PANTHER" id="PTHR46300">
    <property type="entry name" value="P450, PUTATIVE (EUROFUNG)-RELATED-RELATED"/>
    <property type="match status" value="1"/>
</dbReference>
<keyword evidence="4 5" id="KW-0408">Iron</keyword>
<keyword evidence="5 6" id="KW-0349">Heme</keyword>
<evidence type="ECO:0000313" key="7">
    <source>
        <dbReference type="EMBL" id="QKX53806.1"/>
    </source>
</evidence>
<feature type="binding site" description="axial binding residue" evidence="5">
    <location>
        <position position="442"/>
    </location>
    <ligand>
        <name>heme</name>
        <dbReference type="ChEBI" id="CHEBI:30413"/>
    </ligand>
    <ligandPart>
        <name>Fe</name>
        <dbReference type="ChEBI" id="CHEBI:18248"/>
    </ligandPart>
</feature>
<evidence type="ECO:0000256" key="4">
    <source>
        <dbReference type="ARBA" id="ARBA00023004"/>
    </source>
</evidence>
<dbReference type="SUPFAM" id="SSF48264">
    <property type="entry name" value="Cytochrome P450"/>
    <property type="match status" value="1"/>
</dbReference>
<keyword evidence="8" id="KW-1185">Reference proteome</keyword>
<evidence type="ECO:0000256" key="2">
    <source>
        <dbReference type="ARBA" id="ARBA00022723"/>
    </source>
</evidence>
<dbReference type="PRINTS" id="PR00463">
    <property type="entry name" value="EP450I"/>
</dbReference>
<accession>A0A7H8QIT1</accession>
<dbReference type="Pfam" id="PF00067">
    <property type="entry name" value="p450"/>
    <property type="match status" value="1"/>
</dbReference>
<evidence type="ECO:0000256" key="6">
    <source>
        <dbReference type="RuleBase" id="RU000461"/>
    </source>
</evidence>
<protein>
    <recommendedName>
        <fullName evidence="9">O-methylsterigmatocystin oxidoreductase</fullName>
    </recommendedName>
</protein>
<dbReference type="InterPro" id="IPR002401">
    <property type="entry name" value="Cyt_P450_E_grp-I"/>
</dbReference>
<evidence type="ECO:0000256" key="5">
    <source>
        <dbReference type="PIRSR" id="PIRSR602401-1"/>
    </source>
</evidence>
<evidence type="ECO:0000313" key="8">
    <source>
        <dbReference type="Proteomes" id="UP000509510"/>
    </source>
</evidence>
<dbReference type="InterPro" id="IPR017972">
    <property type="entry name" value="Cyt_P450_CS"/>
</dbReference>
<comment type="cofactor">
    <cofactor evidence="5">
        <name>heme</name>
        <dbReference type="ChEBI" id="CHEBI:30413"/>
    </cofactor>
</comment>
<evidence type="ECO:0000256" key="1">
    <source>
        <dbReference type="ARBA" id="ARBA00010617"/>
    </source>
</evidence>
<dbReference type="OrthoDB" id="1103324at2759"/>
<dbReference type="Proteomes" id="UP000509510">
    <property type="component" value="Chromosome I"/>
</dbReference>
<dbReference type="InterPro" id="IPR050364">
    <property type="entry name" value="Cytochrome_P450_fung"/>
</dbReference>
<dbReference type="CDD" id="cd11065">
    <property type="entry name" value="CYP64-like"/>
    <property type="match status" value="1"/>
</dbReference>
<keyword evidence="2 5" id="KW-0479">Metal-binding</keyword>